<dbReference type="EMBL" id="JAVRQU010000002">
    <property type="protein sequence ID" value="KAK5706651.1"/>
    <property type="molecule type" value="Genomic_DNA"/>
</dbReference>
<sequence>MPSAGDQTWRFTINGALRDNRSLVTHHQPSPQQRRSGEAGDEEDEHWDAEGDEGDDDEREGNEHLEVEGDGGDDGEREDDGLLEVEGVGNNEDTDVDYGLMEVEGVENNEDADLDYEHMEVKGDGENEHTDFDHGHMEVKGNDHNRYTDSSGYDRLHDSLLNEIKGCEKTQLDLMSDDEGDEDAVSELEDESLRVEMADSSKGGGDGSADWRNAGGEEDAPFELEYESFGLRRRS</sequence>
<feature type="compositionally biased region" description="Acidic residues" evidence="1">
    <location>
        <begin position="216"/>
        <end position="226"/>
    </location>
</feature>
<feature type="compositionally biased region" description="Acidic residues" evidence="1">
    <location>
        <begin position="68"/>
        <end position="83"/>
    </location>
</feature>
<evidence type="ECO:0000256" key="1">
    <source>
        <dbReference type="SAM" id="MobiDB-lite"/>
    </source>
</evidence>
<proteinExistence type="predicted"/>
<feature type="region of interest" description="Disordered" evidence="1">
    <location>
        <begin position="173"/>
        <end position="235"/>
    </location>
</feature>
<feature type="region of interest" description="Disordered" evidence="1">
    <location>
        <begin position="124"/>
        <end position="150"/>
    </location>
</feature>
<accession>A0AAN7WI83</accession>
<feature type="compositionally biased region" description="Polar residues" evidence="1">
    <location>
        <begin position="1"/>
        <end position="11"/>
    </location>
</feature>
<evidence type="ECO:0000313" key="2">
    <source>
        <dbReference type="EMBL" id="KAK5706651.1"/>
    </source>
</evidence>
<gene>
    <name evidence="2" type="ORF">LTR97_001641</name>
</gene>
<comment type="caution">
    <text evidence="2">The sequence shown here is derived from an EMBL/GenBank/DDBJ whole genome shotgun (WGS) entry which is preliminary data.</text>
</comment>
<evidence type="ECO:0000313" key="3">
    <source>
        <dbReference type="Proteomes" id="UP001310594"/>
    </source>
</evidence>
<feature type="region of interest" description="Disordered" evidence="1">
    <location>
        <begin position="1"/>
        <end position="96"/>
    </location>
</feature>
<feature type="compositionally biased region" description="Polar residues" evidence="1">
    <location>
        <begin position="22"/>
        <end position="34"/>
    </location>
</feature>
<protein>
    <submittedName>
        <fullName evidence="2">Uncharacterized protein</fullName>
    </submittedName>
</protein>
<feature type="compositionally biased region" description="Acidic residues" evidence="1">
    <location>
        <begin position="175"/>
        <end position="190"/>
    </location>
</feature>
<reference evidence="2" key="1">
    <citation type="submission" date="2023-08" db="EMBL/GenBank/DDBJ databases">
        <title>Black Yeasts Isolated from many extreme environments.</title>
        <authorList>
            <person name="Coleine C."/>
            <person name="Stajich J.E."/>
            <person name="Selbmann L."/>
        </authorList>
    </citation>
    <scope>NUCLEOTIDE SEQUENCE</scope>
    <source>
        <strain evidence="2">CCFEE 5810</strain>
    </source>
</reference>
<dbReference type="AlphaFoldDB" id="A0AAN7WI83"/>
<dbReference type="Proteomes" id="UP001310594">
    <property type="component" value="Unassembled WGS sequence"/>
</dbReference>
<name>A0AAN7WI83_9PEZI</name>
<feature type="compositionally biased region" description="Acidic residues" evidence="1">
    <location>
        <begin position="39"/>
        <end position="60"/>
    </location>
</feature>
<organism evidence="2 3">
    <name type="scientific">Elasticomyces elasticus</name>
    <dbReference type="NCBI Taxonomy" id="574655"/>
    <lineage>
        <taxon>Eukaryota</taxon>
        <taxon>Fungi</taxon>
        <taxon>Dikarya</taxon>
        <taxon>Ascomycota</taxon>
        <taxon>Pezizomycotina</taxon>
        <taxon>Dothideomycetes</taxon>
        <taxon>Dothideomycetidae</taxon>
        <taxon>Mycosphaerellales</taxon>
        <taxon>Teratosphaeriaceae</taxon>
        <taxon>Elasticomyces</taxon>
    </lineage>
</organism>